<dbReference type="PROSITE" id="PS50127">
    <property type="entry name" value="UBC_2"/>
    <property type="match status" value="3"/>
</dbReference>
<dbReference type="PANTHER" id="PTHR46116:SF39">
    <property type="entry name" value="BACULOVIRAL IAP REPEAT-CONTAINING PROTEIN 6"/>
    <property type="match status" value="1"/>
</dbReference>
<feature type="domain" description="UBC core" evidence="4">
    <location>
        <begin position="103"/>
        <end position="275"/>
    </location>
</feature>
<keyword evidence="2" id="KW-0833">Ubl conjugation pathway</keyword>
<dbReference type="Gene3D" id="3.10.110.10">
    <property type="entry name" value="Ubiquitin Conjugating Enzyme"/>
    <property type="match status" value="3"/>
</dbReference>
<dbReference type="AlphaFoldDB" id="A0AAU9I7I8"/>
<dbReference type="SMART" id="SM00212">
    <property type="entry name" value="UBCc"/>
    <property type="match status" value="3"/>
</dbReference>
<feature type="compositionally biased region" description="Low complexity" evidence="3">
    <location>
        <begin position="1011"/>
        <end position="1025"/>
    </location>
</feature>
<dbReference type="GO" id="GO:0004869">
    <property type="term" value="F:cysteine-type endopeptidase inhibitor activity"/>
    <property type="evidence" value="ECO:0007669"/>
    <property type="project" value="TreeGrafter"/>
</dbReference>
<dbReference type="Pfam" id="PF00179">
    <property type="entry name" value="UQ_con"/>
    <property type="match status" value="3"/>
</dbReference>
<gene>
    <name evidence="5" type="ORF">BSTOLATCC_MIC1101</name>
</gene>
<organism evidence="5 6">
    <name type="scientific">Blepharisma stoltei</name>
    <dbReference type="NCBI Taxonomy" id="1481888"/>
    <lineage>
        <taxon>Eukaryota</taxon>
        <taxon>Sar</taxon>
        <taxon>Alveolata</taxon>
        <taxon>Ciliophora</taxon>
        <taxon>Postciliodesmatophora</taxon>
        <taxon>Heterotrichea</taxon>
        <taxon>Heterotrichida</taxon>
        <taxon>Blepharismidae</taxon>
        <taxon>Blepharisma</taxon>
    </lineage>
</organism>
<feature type="domain" description="UBC core" evidence="4">
    <location>
        <begin position="430"/>
        <end position="594"/>
    </location>
</feature>
<evidence type="ECO:0000313" key="6">
    <source>
        <dbReference type="Proteomes" id="UP001162131"/>
    </source>
</evidence>
<feature type="region of interest" description="Disordered" evidence="3">
    <location>
        <begin position="1010"/>
        <end position="1039"/>
    </location>
</feature>
<feature type="region of interest" description="Disordered" evidence="3">
    <location>
        <begin position="1"/>
        <end position="58"/>
    </location>
</feature>
<accession>A0AAU9I7I8</accession>
<keyword evidence="1" id="KW-0808">Transferase</keyword>
<dbReference type="Proteomes" id="UP001162131">
    <property type="component" value="Unassembled WGS sequence"/>
</dbReference>
<keyword evidence="6" id="KW-1185">Reference proteome</keyword>
<dbReference type="SUPFAM" id="SSF54495">
    <property type="entry name" value="UBC-like"/>
    <property type="match status" value="3"/>
</dbReference>
<name>A0AAU9I7I8_9CILI</name>
<dbReference type="GO" id="GO:0016740">
    <property type="term" value="F:transferase activity"/>
    <property type="evidence" value="ECO:0007669"/>
    <property type="project" value="UniProtKB-KW"/>
</dbReference>
<evidence type="ECO:0000313" key="5">
    <source>
        <dbReference type="EMBL" id="CAG9310247.1"/>
    </source>
</evidence>
<feature type="domain" description="UBC core" evidence="4">
    <location>
        <begin position="741"/>
        <end position="898"/>
    </location>
</feature>
<dbReference type="GO" id="GO:0005634">
    <property type="term" value="C:nucleus"/>
    <property type="evidence" value="ECO:0007669"/>
    <property type="project" value="TreeGrafter"/>
</dbReference>
<feature type="compositionally biased region" description="Low complexity" evidence="3">
    <location>
        <begin position="12"/>
        <end position="32"/>
    </location>
</feature>
<sequence length="1039" mass="118332">MEEKKDKKAYPKKQISASNSSKSGDSESSLSDDSAEEQKYDKKDETPKNFAKKYNPLIVQPEETQEQAAISEYDPKNLLDHIKAGYFGLEDHLYADTAGSKPIITSQLDKEMPFLGKNLPCHSSQAIFIAQDPDRMSLLKALISGPVNTPYSYGLYIFDILLSENYPQAPPTIGISTGHKEVRLSPCFAENGIVHCHLLNNCDGNTEICWDPANSNLYQLLITIQALILDYAIVQKQAEFEDMLIDSDENVAYSNVIKYANARWGILEPLRKLKENNYEHFVSRFFRMNRGNIKHMINKWIEEAKNDRIDYNKTLLVSVHNPAITNLFTQKGFGACLQEILPEISTLLDSLPDFDPCDDYSKNSSYSEDYEESKQPILLREASQNDPQPPESSSLYYQTLKDLRFNTYDIFNSGNHVCLDQLGGKEEMASSLNRYSKEIKVLSQHLPCEPTGAVFVVMDTERMDLMKALISGTEDTPYAHGLYEFHIACPGNYPKKPPAMRIATTAKGTVRFNPNLYDDGYVCLSIINTWDGDPSERWNPGHSNILQVLLSIQVLVMDNMVIQKEPEFEHLDVNSPENVAYCNIVKYNNAKYAILETIKHPPEEFKEIVWRHFSLKRNAIMKTLDAWVEDAKSFKMKITNKEEDYLVKDHNPKTISMFKKHGFYNLLVKVRNEILTEIDKLEVLGEPRVVYEMLEIPDENAEEPYTRSLSAYSYGHQDLFEAGGFRHSLFRYLAPIGHFNNVKARFQEEKDLLTQKLPCVGNNSIFVVSDNERWDLLRVLVSGPAGTDYTSGLYLFDIVCTSSYPDAPPQVILVTNGRCKVKFHENLTESGEVVVPLLTGKWSSDCHILDLLLEIQELFKTNYSIDTSDEQLLEKWKTAQAIIRYNNLCYAIIDVIKNPPQEFADIIPQHFDFKSKELIKDIEKFIAEGESLKIFNDELLPNPYTIQTFQEQGYTNLLGVALTEISGLIEGSLGESDYDEQYDEDEENYSKKNISNQGVAVKKYLTKYEKSVSGSDSDSGSYSGSSEEEIPKKKMKKKN</sequence>
<dbReference type="EMBL" id="CAJZBQ010000002">
    <property type="protein sequence ID" value="CAG9310247.1"/>
    <property type="molecule type" value="Genomic_DNA"/>
</dbReference>
<reference evidence="5" key="1">
    <citation type="submission" date="2021-09" db="EMBL/GenBank/DDBJ databases">
        <authorList>
            <consortium name="AG Swart"/>
            <person name="Singh M."/>
            <person name="Singh A."/>
            <person name="Seah K."/>
            <person name="Emmerich C."/>
        </authorList>
    </citation>
    <scope>NUCLEOTIDE SEQUENCE</scope>
    <source>
        <strain evidence="5">ATCC30299</strain>
    </source>
</reference>
<proteinExistence type="predicted"/>
<evidence type="ECO:0000256" key="2">
    <source>
        <dbReference type="ARBA" id="ARBA00022786"/>
    </source>
</evidence>
<feature type="compositionally biased region" description="Basic and acidic residues" evidence="3">
    <location>
        <begin position="36"/>
        <end position="47"/>
    </location>
</feature>
<dbReference type="PANTHER" id="PTHR46116">
    <property type="entry name" value="(E3-INDEPENDENT) E2 UBIQUITIN-CONJUGATING ENZYME"/>
    <property type="match status" value="1"/>
</dbReference>
<dbReference type="CDD" id="cd23810">
    <property type="entry name" value="UBCc_BIRC6"/>
    <property type="match status" value="1"/>
</dbReference>
<protein>
    <recommendedName>
        <fullName evidence="4">UBC core domain-containing protein</fullName>
    </recommendedName>
</protein>
<dbReference type="InterPro" id="IPR016135">
    <property type="entry name" value="UBQ-conjugating_enzyme/RWD"/>
</dbReference>
<evidence type="ECO:0000256" key="1">
    <source>
        <dbReference type="ARBA" id="ARBA00022679"/>
    </source>
</evidence>
<comment type="caution">
    <text evidence="5">The sequence shown here is derived from an EMBL/GenBank/DDBJ whole genome shotgun (WGS) entry which is preliminary data.</text>
</comment>
<evidence type="ECO:0000256" key="3">
    <source>
        <dbReference type="SAM" id="MobiDB-lite"/>
    </source>
</evidence>
<dbReference type="InterPro" id="IPR000608">
    <property type="entry name" value="UBC"/>
</dbReference>
<evidence type="ECO:0000259" key="4">
    <source>
        <dbReference type="PROSITE" id="PS50127"/>
    </source>
</evidence>